<dbReference type="EMBL" id="DAATPN010000006">
    <property type="protein sequence ID" value="HAE9562175.1"/>
    <property type="molecule type" value="Genomic_DNA"/>
</dbReference>
<evidence type="ECO:0000313" key="5">
    <source>
        <dbReference type="EMBL" id="EBW6734859.1"/>
    </source>
</evidence>
<dbReference type="EMBL" id="AAHIGD010000034">
    <property type="protein sequence ID" value="EBW4107105.1"/>
    <property type="molecule type" value="Genomic_DNA"/>
</dbReference>
<evidence type="ECO:0000313" key="15">
    <source>
        <dbReference type="EMBL" id="HAC6916662.1"/>
    </source>
</evidence>
<dbReference type="EMBL" id="DAARLP010000019">
    <property type="protein sequence ID" value="HAE2915355.1"/>
    <property type="molecule type" value="Genomic_DNA"/>
</dbReference>
<protein>
    <submittedName>
        <fullName evidence="9">Toxin</fullName>
    </submittedName>
</protein>
<dbReference type="EMBL" id="AALLSV010000038">
    <property type="protein sequence ID" value="EDA9404322.1"/>
    <property type="molecule type" value="Genomic_DNA"/>
</dbReference>
<evidence type="ECO:0000313" key="1">
    <source>
        <dbReference type="EMBL" id="EBU6917638.1"/>
    </source>
</evidence>
<dbReference type="EMBL" id="DAASLG010000026">
    <property type="protein sequence ID" value="HAE6002871.1"/>
    <property type="molecule type" value="Genomic_DNA"/>
</dbReference>
<reference evidence="9" key="3">
    <citation type="submission" date="2018-09" db="EMBL/GenBank/DDBJ databases">
        <authorList>
            <person name="Ashton P.M."/>
            <person name="Dallman T."/>
            <person name="Nair S."/>
            <person name="De Pinna E."/>
            <person name="Peters T."/>
            <person name="Grant K."/>
        </authorList>
    </citation>
    <scope>NUCLEOTIDE SEQUENCE</scope>
    <source>
        <strain evidence="2">105336</strain>
        <strain evidence="3">129508</strain>
        <strain evidence="7">205626</strain>
        <strain evidence="12">223495</strain>
        <strain evidence="11">236276</strain>
        <strain evidence="5">271067</strain>
        <strain evidence="6">294996</strain>
        <strain evidence="4">300664</strain>
        <strain evidence="9">329132</strain>
        <strain evidence="14">358409</strain>
        <strain evidence="8">394884</strain>
        <strain evidence="1">443566</strain>
        <strain evidence="10">555488</strain>
    </source>
</reference>
<dbReference type="AlphaFoldDB" id="A0A3T3GEP3"/>
<evidence type="ECO:0000313" key="19">
    <source>
        <dbReference type="EMBL" id="HAE9562175.1"/>
    </source>
</evidence>
<dbReference type="Gene3D" id="3.80.10.10">
    <property type="entry name" value="Ribonuclease Inhibitor"/>
    <property type="match status" value="1"/>
</dbReference>
<dbReference type="EMBL" id="AAMIHV010000060">
    <property type="protein sequence ID" value="EDH6431699.1"/>
    <property type="molecule type" value="Genomic_DNA"/>
</dbReference>
<dbReference type="EMBL" id="AAHFGS010000060">
    <property type="protein sequence ID" value="EBV4460028.1"/>
    <property type="molecule type" value="Genomic_DNA"/>
</dbReference>
<evidence type="ECO:0000313" key="4">
    <source>
        <dbReference type="EMBL" id="EBW4107105.1"/>
    </source>
</evidence>
<dbReference type="EMBL" id="AAHPAD010000034">
    <property type="protein sequence ID" value="EBY7629368.1"/>
    <property type="molecule type" value="Genomic_DNA"/>
</dbReference>
<dbReference type="EMBL" id="DAASRW010000020">
    <property type="protein sequence ID" value="HAE6748828.1"/>
    <property type="molecule type" value="Genomic_DNA"/>
</dbReference>
<evidence type="ECO:0000313" key="10">
    <source>
        <dbReference type="EMBL" id="ECB0526188.1"/>
    </source>
</evidence>
<reference evidence="15" key="1">
    <citation type="journal article" date="2018" name="Genome Biol.">
        <title>SKESA: strategic k-mer extension for scrupulous assemblies.</title>
        <authorList>
            <person name="Souvorov A."/>
            <person name="Agarwala R."/>
            <person name="Lipman D.J."/>
        </authorList>
    </citation>
    <scope>NUCLEOTIDE SEQUENCE</scope>
    <source>
        <strain evidence="16">11-2318</strain>
        <strain evidence="17">12-7261</strain>
        <strain evidence="19">13-2733</strain>
        <strain evidence="18">13-2740</strain>
        <strain evidence="15">14-0315</strain>
    </source>
</reference>
<evidence type="ECO:0000313" key="11">
    <source>
        <dbReference type="EMBL" id="EDA9404322.1"/>
    </source>
</evidence>
<evidence type="ECO:0000313" key="17">
    <source>
        <dbReference type="EMBL" id="HAE6002871.1"/>
    </source>
</evidence>
<name>A0A3T3GEP3_SALET</name>
<dbReference type="InterPro" id="IPR032675">
    <property type="entry name" value="LRR_dom_sf"/>
</dbReference>
<evidence type="ECO:0000313" key="18">
    <source>
        <dbReference type="EMBL" id="HAE6748828.1"/>
    </source>
</evidence>
<dbReference type="EMBL" id="DAAMJL010000005">
    <property type="protein sequence ID" value="HAC6916662.1"/>
    <property type="molecule type" value="Genomic_DNA"/>
</dbReference>
<evidence type="ECO:0000313" key="8">
    <source>
        <dbReference type="EMBL" id="EBY7387854.1"/>
    </source>
</evidence>
<dbReference type="EMBL" id="AAHKSU010000044">
    <property type="protein sequence ID" value="EBX2725920.1"/>
    <property type="molecule type" value="Genomic_DNA"/>
</dbReference>
<dbReference type="EMBL" id="AAHCWL010000046">
    <property type="protein sequence ID" value="EBU6917638.1"/>
    <property type="molecule type" value="Genomic_DNA"/>
</dbReference>
<dbReference type="SUPFAM" id="SSF52058">
    <property type="entry name" value="L domain-like"/>
    <property type="match status" value="1"/>
</dbReference>
<gene>
    <name evidence="11" type="ORF">A4W49_22750</name>
    <name evidence="12" type="ORF">A4W57_22710</name>
    <name evidence="14" type="ORF">CB395_23220</name>
    <name evidence="8" type="ORF">D6J51_25680</name>
    <name evidence="9" type="ORF">D6K67_23610</name>
    <name evidence="1" type="ORF">DKU10_23555</name>
    <name evidence="2" type="ORF">DOJ23_24360</name>
    <name evidence="3" type="ORF">DOQ50_24135</name>
    <name evidence="5" type="ORF">DP829_24105</name>
    <name evidence="4" type="ORF">DPJ44_23890</name>
    <name evidence="7" type="ORF">DPS10_23825</name>
    <name evidence="6" type="ORF">DRL23_24290</name>
    <name evidence="10" type="ORF">EUX26_23985</name>
    <name evidence="15" type="ORF">G0D76_15965</name>
    <name evidence="16" type="ORF">G3408_004564</name>
    <name evidence="17" type="ORF">G4I58_004564</name>
    <name evidence="18" type="ORF">G4L02_004640</name>
    <name evidence="19" type="ORF">G4Y23_002931</name>
    <name evidence="13" type="ORF">GCZ77_14515</name>
</gene>
<comment type="caution">
    <text evidence="9">The sequence shown here is derived from an EMBL/GenBank/DDBJ whole genome shotgun (WGS) entry which is preliminary data.</text>
</comment>
<dbReference type="EMBL" id="AAHWIJ010000046">
    <property type="protein sequence ID" value="ECB0526188.1"/>
    <property type="molecule type" value="Genomic_DNA"/>
</dbReference>
<dbReference type="EMBL" id="AAHOXC010000064">
    <property type="protein sequence ID" value="EBY7387854.1"/>
    <property type="molecule type" value="Genomic_DNA"/>
</dbReference>
<evidence type="ECO:0000313" key="7">
    <source>
        <dbReference type="EMBL" id="EBX3357844.1"/>
    </source>
</evidence>
<reference evidence="13" key="4">
    <citation type="submission" date="2019-10" db="EMBL/GenBank/DDBJ databases">
        <authorList>
            <consortium name="Veterinary Laboratory Investigation and Response Network"/>
        </authorList>
    </citation>
    <scope>NUCLEOTIDE SEQUENCE</scope>
    <source>
        <strain evidence="13">SAL-19-VL-WA-IL-0012</strain>
    </source>
</reference>
<dbReference type="EMBL" id="AAHKXZ010000043">
    <property type="protein sequence ID" value="EBX3357844.1"/>
    <property type="molecule type" value="Genomic_DNA"/>
</dbReference>
<evidence type="ECO:0000313" key="13">
    <source>
        <dbReference type="EMBL" id="EDH0979391.1"/>
    </source>
</evidence>
<sequence>MNSIYYNENTGDLEIPLDILSKGISYAAKKKLHNIKIVSPIKKSNDKLDLSPLTENDNIHSLHIIDDIDLKKIDLSPLYEMKNIKKITMKYLKGSIDFSKFQKLETLYITKADAEIDILNIDTLVDLLLVSIKNTNCEFISSLRSLNTLRISSVSIETLSGIELLSNLKSLKITYSPNVIDISSINKIKTLSYLHVEKCKKLTEFSFLRDNESICDLFLSDVDSLSFIPEMKSIKNLKFWNLKDGDLSYLLNSSTLKTVDFHPDKKSYSHRKDEINKKIGK</sequence>
<dbReference type="EMBL" id="AALLTD010000042">
    <property type="protein sequence ID" value="EDA9439589.1"/>
    <property type="molecule type" value="Genomic_DNA"/>
</dbReference>
<dbReference type="EMBL" id="AAHFAS010000114">
    <property type="protein sequence ID" value="EBV3764629.1"/>
    <property type="molecule type" value="Genomic_DNA"/>
</dbReference>
<organism evidence="9">
    <name type="scientific">Salmonella enterica subsp. enterica serovar Braenderup</name>
    <dbReference type="NCBI Taxonomy" id="149391"/>
    <lineage>
        <taxon>Bacteria</taxon>
        <taxon>Pseudomonadati</taxon>
        <taxon>Pseudomonadota</taxon>
        <taxon>Gammaproteobacteria</taxon>
        <taxon>Enterobacterales</taxon>
        <taxon>Enterobacteriaceae</taxon>
        <taxon>Salmonella</taxon>
    </lineage>
</organism>
<dbReference type="RefSeq" id="WP_001084940.1">
    <property type="nucleotide sequence ID" value="NZ_CP022490.1"/>
</dbReference>
<evidence type="ECO:0000313" key="2">
    <source>
        <dbReference type="EMBL" id="EBV3764629.1"/>
    </source>
</evidence>
<reference evidence="15" key="2">
    <citation type="submission" date="2018-07" db="EMBL/GenBank/DDBJ databases">
        <authorList>
            <consortium name="NCBI Pathogen Detection Project"/>
        </authorList>
    </citation>
    <scope>NUCLEOTIDE SEQUENCE</scope>
    <source>
        <strain evidence="16">11-2318</strain>
        <strain evidence="17">12-7261</strain>
        <strain evidence="19">13-2733</strain>
        <strain evidence="18">13-2740</strain>
        <strain evidence="15">14-0315</strain>
    </source>
</reference>
<evidence type="ECO:0000313" key="6">
    <source>
        <dbReference type="EMBL" id="EBX2725920.1"/>
    </source>
</evidence>
<dbReference type="EMBL" id="AAHIXO010000038">
    <property type="protein sequence ID" value="EBW6734859.1"/>
    <property type="molecule type" value="Genomic_DNA"/>
</dbReference>
<evidence type="ECO:0000313" key="14">
    <source>
        <dbReference type="EMBL" id="EDH6431699.1"/>
    </source>
</evidence>
<evidence type="ECO:0000313" key="3">
    <source>
        <dbReference type="EMBL" id="EBV4460028.1"/>
    </source>
</evidence>
<proteinExistence type="predicted"/>
<evidence type="ECO:0000313" key="9">
    <source>
        <dbReference type="EMBL" id="EBY7629368.1"/>
    </source>
</evidence>
<accession>A0A3T3GEP3</accession>
<evidence type="ECO:0000313" key="12">
    <source>
        <dbReference type="EMBL" id="EDA9439589.1"/>
    </source>
</evidence>
<dbReference type="EMBL" id="AAMGJL010000005">
    <property type="protein sequence ID" value="EDH0979391.1"/>
    <property type="molecule type" value="Genomic_DNA"/>
</dbReference>
<evidence type="ECO:0000313" key="16">
    <source>
        <dbReference type="EMBL" id="HAE2915355.1"/>
    </source>
</evidence>